<gene>
    <name evidence="1" type="ordered locus">Halru_0136</name>
</gene>
<name>L0I7P6_HALRX</name>
<dbReference type="HOGENOM" id="CLU_024495_0_0_2"/>
<sequence>MGIDVPTLDDQTYEDLLEQAKKLIPAYEAEWTDFNPHDPGITILEVLAWVTETHSYQLDQVTDAHREKYLRLLGHERRPQTAASAPLSIDPPDSTVGTRIPAETGLAVADGADESYRFETDHDVVLSGAEIDRVATVDGTGETDHTEANRTSGMFYRPFGDDICADAALFLGFDGDPFAGTDALTLVVDYHDDDLPDPAPGDALADEPSVSPTVEISWAYRGPEMDSWESLSIAVDETTAMYDGGVIELTRPTASQPASGRDHALTDASDDRGWLRCRVETPGYEFPPQLDGVRTNVVTASHRARVADEPLRPVTVPGSGGTEETLGLDGQTYAFPDENLFAATVSVDGERFTEVSDFDASGPDDPHYVLDRSRGRVTFGDGRSGRVPPANATISASYVYGGGEAGNVSPGAVWRFADPMPAALSGTSLATAEGDVSPLSGATGGTDAESIEAAMRRARRDLRRPYRAVTADDVRSVAARTPGLRIARTAVLVGDPITVVVVPYAPPDVGRPVPSDGFVRAVQSHVDERTLLTDRVSVRGPRYVGLELSVTGRTRPGYTARNHETAVAEAVESYVHPLTGADGDGWPFGQPLQGTRLVERLTDLEAIDHVSDLSITAHGGTMVDEHTVEIGDAALFAVDSVTVDLHGAGGVN</sequence>
<organism evidence="1 2">
    <name type="scientific">Halovivax ruber (strain DSM 18193 / JCM 13892 / XH-70)</name>
    <dbReference type="NCBI Taxonomy" id="797302"/>
    <lineage>
        <taxon>Archaea</taxon>
        <taxon>Methanobacteriati</taxon>
        <taxon>Methanobacteriota</taxon>
        <taxon>Stenosarchaea group</taxon>
        <taxon>Halobacteria</taxon>
        <taxon>Halobacteriales</taxon>
        <taxon>Natrialbaceae</taxon>
        <taxon>Halovivax</taxon>
    </lineage>
</organism>
<evidence type="ECO:0000313" key="2">
    <source>
        <dbReference type="Proteomes" id="UP000010846"/>
    </source>
</evidence>
<dbReference type="NCBIfam" id="TIGR02243">
    <property type="entry name" value="putative baseplate assembly protein"/>
    <property type="match status" value="1"/>
</dbReference>
<dbReference type="InterPro" id="IPR011749">
    <property type="entry name" value="CHP02243"/>
</dbReference>
<dbReference type="GeneID" id="14377676"/>
<accession>L0I7P6</accession>
<dbReference type="eggNOG" id="arCOG10307">
    <property type="taxonomic scope" value="Archaea"/>
</dbReference>
<protein>
    <submittedName>
        <fullName evidence="1">Baseplate J-like protein</fullName>
    </submittedName>
</protein>
<reference evidence="1" key="1">
    <citation type="submission" date="2011-09" db="EMBL/GenBank/DDBJ databases">
        <title>Complete sequence of Halovivax ruber XH-70.</title>
        <authorList>
            <consortium name="US DOE Joint Genome Institute"/>
            <person name="Lucas S."/>
            <person name="Han J."/>
            <person name="Lapidus A."/>
            <person name="Cheng J.-F."/>
            <person name="Goodwin L."/>
            <person name="Pitluck S."/>
            <person name="Peters L."/>
            <person name="Mikhailova N."/>
            <person name="Davenport K."/>
            <person name="Detter J.C."/>
            <person name="Han C."/>
            <person name="Tapia R."/>
            <person name="Land M."/>
            <person name="Hauser L."/>
            <person name="Kyrpides N."/>
            <person name="Ivanova N."/>
            <person name="Pagani I."/>
            <person name="Sproer C."/>
            <person name="Anderson I."/>
            <person name="Woyke T."/>
        </authorList>
    </citation>
    <scope>NUCLEOTIDE SEQUENCE</scope>
    <source>
        <strain evidence="1">XH-70</strain>
    </source>
</reference>
<dbReference type="EMBL" id="CP003050">
    <property type="protein sequence ID" value="AGB14788.1"/>
    <property type="molecule type" value="Genomic_DNA"/>
</dbReference>
<dbReference type="AlphaFoldDB" id="L0I7P6"/>
<evidence type="ECO:0000313" key="1">
    <source>
        <dbReference type="EMBL" id="AGB14788.1"/>
    </source>
</evidence>
<dbReference type="KEGG" id="hru:Halru_0136"/>
<dbReference type="Proteomes" id="UP000010846">
    <property type="component" value="Chromosome"/>
</dbReference>
<dbReference type="STRING" id="797302.Halru_0136"/>
<dbReference type="RefSeq" id="WP_015299488.1">
    <property type="nucleotide sequence ID" value="NC_019964.1"/>
</dbReference>
<proteinExistence type="predicted"/>
<dbReference type="OrthoDB" id="148267at2157"/>
<keyword evidence="2" id="KW-1185">Reference proteome</keyword>